<evidence type="ECO:0000256" key="14">
    <source>
        <dbReference type="PIRSR" id="PIRSR634015-1"/>
    </source>
</evidence>
<dbReference type="PROSITE" id="PS51318">
    <property type="entry name" value="TAT"/>
    <property type="match status" value="1"/>
</dbReference>
<dbReference type="AlphaFoldDB" id="A0A7W4UWV1"/>
<evidence type="ECO:0000256" key="11">
    <source>
        <dbReference type="ARBA" id="ARBA00023049"/>
    </source>
</evidence>
<feature type="transmembrane region" description="Helical" evidence="16">
    <location>
        <begin position="747"/>
        <end position="768"/>
    </location>
</feature>
<dbReference type="RefSeq" id="WP_021760416.1">
    <property type="nucleotide sequence ID" value="NZ_JACHVP010000002.1"/>
</dbReference>
<dbReference type="InterPro" id="IPR027268">
    <property type="entry name" value="Peptidase_M4/M1_CTD_sf"/>
</dbReference>
<evidence type="ECO:0000256" key="9">
    <source>
        <dbReference type="ARBA" id="ARBA00022801"/>
    </source>
</evidence>
<dbReference type="InterPro" id="IPR001930">
    <property type="entry name" value="Peptidase_M1"/>
</dbReference>
<dbReference type="InterPro" id="IPR014782">
    <property type="entry name" value="Peptidase_M1_dom"/>
</dbReference>
<dbReference type="InterPro" id="IPR042097">
    <property type="entry name" value="Aminopeptidase_N-like_N_sf"/>
</dbReference>
<evidence type="ECO:0000256" key="7">
    <source>
        <dbReference type="ARBA" id="ARBA00022670"/>
    </source>
</evidence>
<evidence type="ECO:0000256" key="3">
    <source>
        <dbReference type="ARBA" id="ARBA00010136"/>
    </source>
</evidence>
<reference evidence="21 22" key="1">
    <citation type="submission" date="2020-08" db="EMBL/GenBank/DDBJ databases">
        <title>Sequencing the genomes of 1000 actinobacteria strains.</title>
        <authorList>
            <person name="Klenk H.-P."/>
        </authorList>
    </citation>
    <scope>NUCLEOTIDE SEQUENCE [LARGE SCALE GENOMIC DNA]</scope>
    <source>
        <strain evidence="21 22">DSM 20146</strain>
    </source>
</reference>
<feature type="domain" description="Peptidase M1 membrane alanine aminopeptidase" evidence="18">
    <location>
        <begin position="340"/>
        <end position="484"/>
    </location>
</feature>
<evidence type="ECO:0000256" key="17">
    <source>
        <dbReference type="SAM" id="SignalP"/>
    </source>
</evidence>
<feature type="active site" description="Proton donor" evidence="14">
    <location>
        <position position="425"/>
    </location>
</feature>
<dbReference type="Pfam" id="PF17900">
    <property type="entry name" value="Peptidase_M1_N"/>
    <property type="match status" value="1"/>
</dbReference>
<dbReference type="Gene3D" id="2.60.40.1730">
    <property type="entry name" value="tricorn interacting facor f3 domain"/>
    <property type="match status" value="1"/>
</dbReference>
<dbReference type="PANTHER" id="PTHR45726">
    <property type="entry name" value="LEUKOTRIENE A-4 HYDROLASE"/>
    <property type="match status" value="1"/>
</dbReference>
<keyword evidence="16" id="KW-1133">Transmembrane helix</keyword>
<dbReference type="InterPro" id="IPR057687">
    <property type="entry name" value="DUF7927"/>
</dbReference>
<feature type="binding site" evidence="15">
    <location>
        <position position="368"/>
    </location>
    <ligand>
        <name>Zn(2+)</name>
        <dbReference type="ChEBI" id="CHEBI:29105"/>
        <note>catalytic</note>
    </ligand>
</feature>
<keyword evidence="17" id="KW-0732">Signal</keyword>
<feature type="domain" description="Aminopeptidase N-like N-terminal" evidence="19">
    <location>
        <begin position="64"/>
        <end position="243"/>
    </location>
</feature>
<keyword evidence="8 15" id="KW-0479">Metal-binding</keyword>
<evidence type="ECO:0000256" key="6">
    <source>
        <dbReference type="ARBA" id="ARBA00022490"/>
    </source>
</evidence>
<dbReference type="InterPro" id="IPR006311">
    <property type="entry name" value="TAT_signal"/>
</dbReference>
<feature type="active site" description="Proton acceptor" evidence="14">
    <location>
        <position position="346"/>
    </location>
</feature>
<keyword evidence="16" id="KW-0472">Membrane</keyword>
<evidence type="ECO:0000313" key="22">
    <source>
        <dbReference type="Proteomes" id="UP000538196"/>
    </source>
</evidence>
<evidence type="ECO:0000256" key="12">
    <source>
        <dbReference type="ARBA" id="ARBA00029811"/>
    </source>
</evidence>
<evidence type="ECO:0000256" key="10">
    <source>
        <dbReference type="ARBA" id="ARBA00022833"/>
    </source>
</evidence>
<evidence type="ECO:0000256" key="4">
    <source>
        <dbReference type="ARBA" id="ARBA00012564"/>
    </source>
</evidence>
<feature type="chain" id="PRO_5030770193" description="Aminopeptidase N" evidence="17">
    <location>
        <begin position="39"/>
        <end position="784"/>
    </location>
</feature>
<sequence>MEPRNTSPRRRLARPLAAVLAAALIGASQIALSTPAVAADGTPGATTIGDSLFRGIGNGGYDVKHYDVALAFNADKTITATTVITATATQALSSFSLDFEGLTVSSVLVNGTPATFSRTSDPSITSYKLVVTPAATITGDFTVAVAYAGTPVTHVDPDGSSEGWVSTSDGATALGQPVGNMTWLPSNNTPADKSTYDITIDAPTTIDGVSAAAVSNGELVARTPNGDGTRTSWHWRQTRPMATELAMITIGKYLVYESDIPLTVSGRTIHEWTFVDPAVTTANQATIQTRRAALPEILNYLESKYGAYPGGSTGFVVDITTLGYALETQDRPYFERSVSLNTFVHELAHQWFGDSVTPADWNSIWLNEGPATFIPTQYNQDHGSTATTASSLFNTWNTTASTSARWTIPSAAMTDPADLFDWQVYTRGAMTLEALRQSVGQTTFDAIMKTWVQRYAGQSKTTEDFIALAEELSGRDLGAFFQDWLYDADKPAWPSTWTLGLASDPVDGEVAPEQEISYTLTATNTGQIALIGATATVDLADVLDDATIDTSSLPAGLSLSGTTLTWSVPDTATGGTATVTFTAVVAKTSSGGTLAATAAAGALGATCATCASTLTTPVIPGPDPITEADLTDATRGPVRLPATAVPGGVVHVTLLGGVNEGETVTPVLFSTPRPLAAAVVDGGAFSVTIPADAALGAHKLAIVDAQGVLIGWGALTLVSAPGATDPETGPAGTGADALASTGSSVTLPFGIASGVLLAGLAALLLAAWRRRTATRAATEGSSQE</sequence>
<evidence type="ECO:0000313" key="21">
    <source>
        <dbReference type="EMBL" id="MBB2967695.1"/>
    </source>
</evidence>
<evidence type="ECO:0000256" key="5">
    <source>
        <dbReference type="ARBA" id="ARBA00015611"/>
    </source>
</evidence>
<dbReference type="InterPro" id="IPR045357">
    <property type="entry name" value="Aminopeptidase_N-like_N"/>
</dbReference>
<proteinExistence type="inferred from homology"/>
<keyword evidence="11" id="KW-0482">Metalloprotease</keyword>
<evidence type="ECO:0000259" key="19">
    <source>
        <dbReference type="Pfam" id="PF17900"/>
    </source>
</evidence>
<dbReference type="CDD" id="cd09603">
    <property type="entry name" value="M1_APN_like"/>
    <property type="match status" value="1"/>
</dbReference>
<keyword evidence="7" id="KW-0645">Protease</keyword>
<dbReference type="EMBL" id="JACHVP010000002">
    <property type="protein sequence ID" value="MBB2967695.1"/>
    <property type="molecule type" value="Genomic_DNA"/>
</dbReference>
<evidence type="ECO:0000256" key="1">
    <source>
        <dbReference type="ARBA" id="ARBA00000098"/>
    </source>
</evidence>
<feature type="signal peptide" evidence="17">
    <location>
        <begin position="1"/>
        <end position="38"/>
    </location>
</feature>
<comment type="cofactor">
    <cofactor evidence="15">
        <name>Zn(2+)</name>
        <dbReference type="ChEBI" id="CHEBI:29105"/>
    </cofactor>
    <text evidence="15">Binds 1 zinc ion per subunit.</text>
</comment>
<dbReference type="EC" id="3.4.11.2" evidence="4"/>
<evidence type="ECO:0000259" key="20">
    <source>
        <dbReference type="Pfam" id="PF25549"/>
    </source>
</evidence>
<name>A0A7W4UWV1_LEIAQ</name>
<comment type="similarity">
    <text evidence="3">Belongs to the peptidase M1 family.</text>
</comment>
<comment type="catalytic activity">
    <reaction evidence="1">
        <text>Release of an N-terminal amino acid, Xaa-|-Yaa- from a peptide, amide or arylamide. Xaa is preferably Ala, but may be most amino acids including Pro (slow action). When a terminal hydrophobic residue is followed by a prolyl residue, the two may be released as an intact Xaa-Pro dipeptide.</text>
        <dbReference type="EC" id="3.4.11.2"/>
    </reaction>
</comment>
<dbReference type="SUPFAM" id="SSF55486">
    <property type="entry name" value="Metalloproteases ('zincins'), catalytic domain"/>
    <property type="match status" value="1"/>
</dbReference>
<evidence type="ECO:0000256" key="2">
    <source>
        <dbReference type="ARBA" id="ARBA00004496"/>
    </source>
</evidence>
<keyword evidence="22" id="KW-1185">Reference proteome</keyword>
<dbReference type="InterPro" id="IPR034015">
    <property type="entry name" value="M1_LTA4H"/>
</dbReference>
<feature type="binding site" evidence="15">
    <location>
        <position position="349"/>
    </location>
    <ligand>
        <name>Zn(2+)</name>
        <dbReference type="ChEBI" id="CHEBI:29105"/>
        <note>catalytic</note>
    </ligand>
</feature>
<keyword evidence="16" id="KW-0812">Transmembrane</keyword>
<dbReference type="Pfam" id="PF25549">
    <property type="entry name" value="DUF7927"/>
    <property type="match status" value="1"/>
</dbReference>
<dbReference type="Pfam" id="PF01433">
    <property type="entry name" value="Peptidase_M1"/>
    <property type="match status" value="1"/>
</dbReference>
<dbReference type="PRINTS" id="PR00756">
    <property type="entry name" value="ALADIPTASE"/>
</dbReference>
<dbReference type="GO" id="GO:0005737">
    <property type="term" value="C:cytoplasm"/>
    <property type="evidence" value="ECO:0007669"/>
    <property type="project" value="UniProtKB-SubCell"/>
</dbReference>
<keyword evidence="6" id="KW-0963">Cytoplasm</keyword>
<dbReference type="Proteomes" id="UP000538196">
    <property type="component" value="Unassembled WGS sequence"/>
</dbReference>
<evidence type="ECO:0000256" key="8">
    <source>
        <dbReference type="ARBA" id="ARBA00022723"/>
    </source>
</evidence>
<accession>A0A7W4UWV1</accession>
<evidence type="ECO:0000256" key="15">
    <source>
        <dbReference type="PIRSR" id="PIRSR634015-3"/>
    </source>
</evidence>
<dbReference type="GO" id="GO:0008237">
    <property type="term" value="F:metallopeptidase activity"/>
    <property type="evidence" value="ECO:0007669"/>
    <property type="project" value="UniProtKB-KW"/>
</dbReference>
<evidence type="ECO:0000256" key="16">
    <source>
        <dbReference type="SAM" id="Phobius"/>
    </source>
</evidence>
<keyword evidence="9" id="KW-0378">Hydrolase</keyword>
<dbReference type="GO" id="GO:0016285">
    <property type="term" value="F:alanyl aminopeptidase activity"/>
    <property type="evidence" value="ECO:0007669"/>
    <property type="project" value="UniProtKB-EC"/>
</dbReference>
<keyword evidence="10 15" id="KW-0862">Zinc</keyword>
<comment type="caution">
    <text evidence="21">The sequence shown here is derived from an EMBL/GenBank/DDBJ whole genome shotgun (WGS) entry which is preliminary data.</text>
</comment>
<evidence type="ECO:0000259" key="18">
    <source>
        <dbReference type="Pfam" id="PF01433"/>
    </source>
</evidence>
<feature type="binding site" evidence="15">
    <location>
        <position position="345"/>
    </location>
    <ligand>
        <name>Zn(2+)</name>
        <dbReference type="ChEBI" id="CHEBI:29105"/>
        <note>catalytic</note>
    </ligand>
</feature>
<dbReference type="Gene3D" id="1.10.390.10">
    <property type="entry name" value="Neutral Protease Domain 2"/>
    <property type="match status" value="1"/>
</dbReference>
<organism evidence="21 22">
    <name type="scientific">Leifsonia aquatica</name>
    <name type="common">Corynebacterium aquaticum</name>
    <dbReference type="NCBI Taxonomy" id="144185"/>
    <lineage>
        <taxon>Bacteria</taxon>
        <taxon>Bacillati</taxon>
        <taxon>Actinomycetota</taxon>
        <taxon>Actinomycetes</taxon>
        <taxon>Micrococcales</taxon>
        <taxon>Microbacteriaceae</taxon>
        <taxon>Leifsonia</taxon>
    </lineage>
</organism>
<dbReference type="SUPFAM" id="SSF63737">
    <property type="entry name" value="Leukotriene A4 hydrolase N-terminal domain"/>
    <property type="match status" value="1"/>
</dbReference>
<dbReference type="PANTHER" id="PTHR45726:SF3">
    <property type="entry name" value="LEUKOTRIENE A-4 HYDROLASE"/>
    <property type="match status" value="1"/>
</dbReference>
<feature type="domain" description="DUF7927" evidence="20">
    <location>
        <begin position="502"/>
        <end position="596"/>
    </location>
</feature>
<protein>
    <recommendedName>
        <fullName evidence="5">Aminopeptidase N</fullName>
        <ecNumber evidence="4">3.4.11.2</ecNumber>
    </recommendedName>
    <alternativeName>
        <fullName evidence="12">Alanine aminopeptidase</fullName>
    </alternativeName>
    <alternativeName>
        <fullName evidence="13">Lysyl aminopeptidase</fullName>
    </alternativeName>
</protein>
<dbReference type="GO" id="GO:0006508">
    <property type="term" value="P:proteolysis"/>
    <property type="evidence" value="ECO:0007669"/>
    <property type="project" value="UniProtKB-KW"/>
</dbReference>
<dbReference type="GO" id="GO:0008270">
    <property type="term" value="F:zinc ion binding"/>
    <property type="evidence" value="ECO:0007669"/>
    <property type="project" value="InterPro"/>
</dbReference>
<evidence type="ECO:0000256" key="13">
    <source>
        <dbReference type="ARBA" id="ARBA00031533"/>
    </source>
</evidence>
<gene>
    <name evidence="21" type="ORF">FHX33_002458</name>
</gene>
<comment type="subcellular location">
    <subcellularLocation>
        <location evidence="2">Cytoplasm</location>
    </subcellularLocation>
</comment>